<protein>
    <recommendedName>
        <fullName evidence="3">Epoxyqueuosine reductase QueG</fullName>
    </recommendedName>
</protein>
<dbReference type="SUPFAM" id="SSF54862">
    <property type="entry name" value="4Fe-4S ferredoxins"/>
    <property type="match status" value="1"/>
</dbReference>
<accession>A0A5S4ZUK9</accession>
<organism evidence="1 2">
    <name type="scientific">Desulfallas thermosapovorans DSM 6562</name>
    <dbReference type="NCBI Taxonomy" id="1121431"/>
    <lineage>
        <taxon>Bacteria</taxon>
        <taxon>Bacillati</taxon>
        <taxon>Bacillota</taxon>
        <taxon>Clostridia</taxon>
        <taxon>Eubacteriales</taxon>
        <taxon>Desulfallaceae</taxon>
        <taxon>Desulfallas</taxon>
    </lineage>
</organism>
<evidence type="ECO:0008006" key="3">
    <source>
        <dbReference type="Google" id="ProtNLM"/>
    </source>
</evidence>
<proteinExistence type="predicted"/>
<reference evidence="1 2" key="1">
    <citation type="submission" date="2019-07" db="EMBL/GenBank/DDBJ databases">
        <title>Genomic Encyclopedia of Type Strains, Phase I: the one thousand microbial genomes (KMG-I) project.</title>
        <authorList>
            <person name="Kyrpides N."/>
        </authorList>
    </citation>
    <scope>NUCLEOTIDE SEQUENCE [LARGE SCALE GENOMIC DNA]</scope>
    <source>
        <strain evidence="1 2">DSM 6562</strain>
    </source>
</reference>
<keyword evidence="2" id="KW-1185">Reference proteome</keyword>
<dbReference type="EMBL" id="VNHM01000006">
    <property type="protein sequence ID" value="TYO95905.1"/>
    <property type="molecule type" value="Genomic_DNA"/>
</dbReference>
<gene>
    <name evidence="1" type="ORF">LX24_01295</name>
</gene>
<dbReference type="AlphaFoldDB" id="A0A5S4ZUK9"/>
<sequence>MDMAIGDKIVKFITNSVLQARTVTRYREPLVGFASANDHLFTQIKQVIGPHHLHPREMLPGAKTVVAFFIPFAEDVVKANRRDKEKIAREWAVAYIETNRLISEICQELTGVLREEGIEAVAEKPTHNFNEQDLTAGWSHKSVAFVAGLGTFGLNRMLITASGCAGRLGTLVISAGVPPTPRPTEELCHYHRDGKCLYCVQNCPTGALQVQQLDKQRCYKQLLEVDSLFSDLGLCDVCGKCAMGPCAMNAG</sequence>
<dbReference type="PANTHER" id="PTHR42827">
    <property type="entry name" value="IRON-SULFUR CLUSTER-BINDING PROTEIN-RELATED"/>
    <property type="match status" value="1"/>
</dbReference>
<dbReference type="RefSeq" id="WP_243131645.1">
    <property type="nucleotide sequence ID" value="NZ_VNHM01000006.1"/>
</dbReference>
<evidence type="ECO:0000313" key="1">
    <source>
        <dbReference type="EMBL" id="TYO95905.1"/>
    </source>
</evidence>
<name>A0A5S4ZUK9_9FIRM</name>
<dbReference type="Proteomes" id="UP000323166">
    <property type="component" value="Unassembled WGS sequence"/>
</dbReference>
<dbReference type="PANTHER" id="PTHR42827:SF1">
    <property type="entry name" value="IRON-SULFUR CLUSTER-BINDING PROTEIN"/>
    <property type="match status" value="1"/>
</dbReference>
<comment type="caution">
    <text evidence="1">The sequence shown here is derived from an EMBL/GenBank/DDBJ whole genome shotgun (WGS) entry which is preliminary data.</text>
</comment>
<evidence type="ECO:0000313" key="2">
    <source>
        <dbReference type="Proteomes" id="UP000323166"/>
    </source>
</evidence>